<dbReference type="Pfam" id="PF00069">
    <property type="entry name" value="Pkinase"/>
    <property type="match status" value="1"/>
</dbReference>
<feature type="compositionally biased region" description="Basic and acidic residues" evidence="10">
    <location>
        <begin position="610"/>
        <end position="620"/>
    </location>
</feature>
<feature type="region of interest" description="Disordered" evidence="10">
    <location>
        <begin position="373"/>
        <end position="440"/>
    </location>
</feature>
<dbReference type="Gene3D" id="1.10.510.10">
    <property type="entry name" value="Transferase(Phosphotransferase) domain 1"/>
    <property type="match status" value="1"/>
</dbReference>
<gene>
    <name evidence="13" type="primary">MAP4K4</name>
</gene>
<dbReference type="CDD" id="cd12407">
    <property type="entry name" value="RRM_FOX1_like"/>
    <property type="match status" value="1"/>
</dbReference>
<organism evidence="13">
    <name type="scientific">Nothobranchius korthausae</name>
    <dbReference type="NCBI Taxonomy" id="1143690"/>
    <lineage>
        <taxon>Eukaryota</taxon>
        <taxon>Metazoa</taxon>
        <taxon>Chordata</taxon>
        <taxon>Craniata</taxon>
        <taxon>Vertebrata</taxon>
        <taxon>Euteleostomi</taxon>
        <taxon>Actinopterygii</taxon>
        <taxon>Neopterygii</taxon>
        <taxon>Teleostei</taxon>
        <taxon>Neoteleostei</taxon>
        <taxon>Acanthomorphata</taxon>
        <taxon>Ovalentaria</taxon>
        <taxon>Atherinomorphae</taxon>
        <taxon>Cyprinodontiformes</taxon>
        <taxon>Nothobranchiidae</taxon>
        <taxon>Nothobranchius</taxon>
    </lineage>
</organism>
<feature type="region of interest" description="Disordered" evidence="10">
    <location>
        <begin position="733"/>
        <end position="762"/>
    </location>
</feature>
<dbReference type="InterPro" id="IPR008271">
    <property type="entry name" value="Ser/Thr_kinase_AS"/>
</dbReference>
<evidence type="ECO:0000256" key="6">
    <source>
        <dbReference type="ARBA" id="ARBA00023187"/>
    </source>
</evidence>
<feature type="compositionally biased region" description="Pro residues" evidence="10">
    <location>
        <begin position="483"/>
        <end position="496"/>
    </location>
</feature>
<feature type="region of interest" description="Disordered" evidence="10">
    <location>
        <begin position="472"/>
        <end position="720"/>
    </location>
</feature>
<keyword evidence="7" id="KW-0539">Nucleus</keyword>
<dbReference type="InterPro" id="IPR012677">
    <property type="entry name" value="Nucleotide-bd_a/b_plait_sf"/>
</dbReference>
<dbReference type="CDD" id="cd06636">
    <property type="entry name" value="STKc_MAP4K4_6_N"/>
    <property type="match status" value="1"/>
</dbReference>
<evidence type="ECO:0000256" key="10">
    <source>
        <dbReference type="SAM" id="MobiDB-lite"/>
    </source>
</evidence>
<feature type="binding site" evidence="9">
    <location>
        <position position="28"/>
    </location>
    <ligand>
        <name>ATP</name>
        <dbReference type="ChEBI" id="CHEBI:30616"/>
    </ligand>
</feature>
<feature type="non-terminal residue" evidence="13">
    <location>
        <position position="1"/>
    </location>
</feature>
<comment type="subcellular location">
    <subcellularLocation>
        <location evidence="1">Nucleus</location>
    </subcellularLocation>
</comment>
<dbReference type="GO" id="GO:0005829">
    <property type="term" value="C:cytosol"/>
    <property type="evidence" value="ECO:0007669"/>
    <property type="project" value="TreeGrafter"/>
</dbReference>
<sequence length="1221" mass="137121">LVEVVGNGTYGQVYKGRHVKTGQLAAIKVMDVTEDEEEEIKLEINMLKKYSHHRNIATYYGAFIKKSPPGHDDQLWLVMEFCGAGSITDLVKNTKGNQLKEDWIAYISREILRGLAHLHAHHVIHRDIKGQNVLLTENAEVKLVDFGVSAQLDRTVGRRNTFIGTPYWMAPEVIACDENPDATYDYRSDLWSCGITAIEMAEGAPPLCDMHPMRALFLIPRNPPPRLKSKKWSKKFFTFIEGCLVKNYTQRPPTEQLLKHPFIRDQPNERQVRIQLKDHIDRTKKKRGEKDETEYEYSGSEDEEEDPPEQEGEPSSIVNVPGESTLRRDFIRLQQENKERSEALRHQQLLQEQQLREQEEYKRQLLAERQKRIEQQKEQRRRLEEQQRREREMRRQQEREQRRREQEEKRRMEEMDRRRKEEEERRRAEDEKRRNDREQEYIRRQLEEEQRHLEKLQEQLLREQAMLLADERFRKNIQGSPQIAPPTKQPPLPPRSSEPFSNGGSSSESSAMHRPMEPQVPVRTTSRSPVLSRRESPLPSQPSNQRNAGSNVDQRPLWDRVEKLQSRPGSGSSSGSNSSSQASPADRFRPRCESPASSKSEGVSFQRPESVPKKPEEKNACRPPRPADLTALAKELRAVDDVRPPHKVMDYSSSSEESGTTDEEDEEEVDQEAGDESTSGAEDSRAGRLSNGESDSAKTMLVEDSESEQAITPSKDGTLVLRQSTADIKRLISLSPPSSSSPGSGRGHVPPEKNGLPGHIHHLPDLIQQSHHSPSSSTAMLSSSTSSSSHLLVVSDGGTGTTLPSLRSFNNNTGSSAPAAAAASRVTQLQADRLHLYMETPSWAGNTLCKSGSIAVFGNVVYSGLLNDHLWHLGVPLFTRLGNQEATNPPEAMAQPYTPAQYPPPPQNGIPAEFAAPHPLPTQDYTGQSRVPEHAMTLYTPTQTHSEPTGTDNSTPTITATTTAPVSALHHLQTLFSTRCQQTDDVTQTEGSQQLQLQHSDSSEKQQPKRLHVSNIPFRFRDPDLRQMFGQFGKILDVEIIFNERGSKGFGFVTFETSTDADRAREKLNGTIVEGRKIEVNNATARVMTNKKVANPYTNGWKLNPVVGAVYGPELYAVTGFPYPATGATVAYRGAHLRGRGRAVYNTFRTAPPPPPIPAYGAVVYQDGFYGAEIYGGYAAYRFAQPTTTAAYSDSYGRVYATADPYHHTIGPAATYSVGTM</sequence>
<feature type="compositionally biased region" description="Basic and acidic residues" evidence="10">
    <location>
        <begin position="556"/>
        <end position="565"/>
    </location>
</feature>
<feature type="compositionally biased region" description="Basic and acidic residues" evidence="10">
    <location>
        <begin position="634"/>
        <end position="649"/>
    </location>
</feature>
<evidence type="ECO:0000256" key="8">
    <source>
        <dbReference type="PROSITE-ProRule" id="PRU00176"/>
    </source>
</evidence>
<feature type="compositionally biased region" description="Polar residues" evidence="10">
    <location>
        <begin position="541"/>
        <end position="553"/>
    </location>
</feature>
<dbReference type="GO" id="GO:0043484">
    <property type="term" value="P:regulation of RNA splicing"/>
    <property type="evidence" value="ECO:0007669"/>
    <property type="project" value="UniProtKB-ARBA"/>
</dbReference>
<feature type="compositionally biased region" description="Acidic residues" evidence="10">
    <location>
        <begin position="659"/>
        <end position="675"/>
    </location>
</feature>
<dbReference type="GO" id="GO:0004672">
    <property type="term" value="F:protein kinase activity"/>
    <property type="evidence" value="ECO:0007669"/>
    <property type="project" value="InterPro"/>
</dbReference>
<dbReference type="InterPro" id="IPR035979">
    <property type="entry name" value="RBD_domain_sf"/>
</dbReference>
<dbReference type="GO" id="GO:0003723">
    <property type="term" value="F:RNA binding"/>
    <property type="evidence" value="ECO:0007669"/>
    <property type="project" value="UniProtKB-UniRule"/>
</dbReference>
<dbReference type="Pfam" id="PF12414">
    <property type="entry name" value="Fox-1_C"/>
    <property type="match status" value="1"/>
</dbReference>
<feature type="compositionally biased region" description="Basic and acidic residues" evidence="10">
    <location>
        <begin position="262"/>
        <end position="281"/>
    </location>
</feature>
<reference evidence="13" key="2">
    <citation type="submission" date="2016-06" db="EMBL/GenBank/DDBJ databases">
        <title>The genome of a short-lived fish provides insights into sex chromosome evolution and the genetic control of aging.</title>
        <authorList>
            <person name="Reichwald K."/>
            <person name="Felder M."/>
            <person name="Petzold A."/>
            <person name="Koch P."/>
            <person name="Groth M."/>
            <person name="Platzer M."/>
        </authorList>
    </citation>
    <scope>NUCLEOTIDE SEQUENCE</scope>
    <source>
        <tissue evidence="13">Brain</tissue>
    </source>
</reference>
<keyword evidence="4 9" id="KW-0067">ATP-binding</keyword>
<dbReference type="AlphaFoldDB" id="A0A1A8G2B2"/>
<dbReference type="InterPro" id="IPR034237">
    <property type="entry name" value="FOX1_RRM"/>
</dbReference>
<dbReference type="EMBL" id="HAEB01018654">
    <property type="protein sequence ID" value="SBQ65181.1"/>
    <property type="molecule type" value="Transcribed_RNA"/>
</dbReference>
<reference evidence="13" key="1">
    <citation type="submission" date="2016-05" db="EMBL/GenBank/DDBJ databases">
        <authorList>
            <person name="Lavstsen T."/>
            <person name="Jespersen J.S."/>
        </authorList>
    </citation>
    <scope>NUCLEOTIDE SEQUENCE</scope>
    <source>
        <tissue evidence="13">Brain</tissue>
    </source>
</reference>
<feature type="compositionally biased region" description="Acidic residues" evidence="10">
    <location>
        <begin position="291"/>
        <end position="312"/>
    </location>
</feature>
<dbReference type="InterPro" id="IPR000504">
    <property type="entry name" value="RRM_dom"/>
</dbReference>
<feature type="domain" description="RRM" evidence="12">
    <location>
        <begin position="1009"/>
        <end position="1085"/>
    </location>
</feature>
<dbReference type="Gene3D" id="3.30.70.330">
    <property type="match status" value="1"/>
</dbReference>
<dbReference type="Pfam" id="PF00076">
    <property type="entry name" value="RRM_1"/>
    <property type="match status" value="1"/>
</dbReference>
<evidence type="ECO:0000256" key="3">
    <source>
        <dbReference type="ARBA" id="ARBA00022741"/>
    </source>
</evidence>
<keyword evidence="13" id="KW-0808">Transferase</keyword>
<evidence type="ECO:0000256" key="4">
    <source>
        <dbReference type="ARBA" id="ARBA00022840"/>
    </source>
</evidence>
<evidence type="ECO:0000259" key="11">
    <source>
        <dbReference type="PROSITE" id="PS50011"/>
    </source>
</evidence>
<dbReference type="PROSITE" id="PS00108">
    <property type="entry name" value="PROTEIN_KINASE_ST"/>
    <property type="match status" value="1"/>
</dbReference>
<keyword evidence="3 9" id="KW-0547">Nucleotide-binding</keyword>
<evidence type="ECO:0000313" key="13">
    <source>
        <dbReference type="EMBL" id="SBQ65181.1"/>
    </source>
</evidence>
<dbReference type="SMART" id="SM00220">
    <property type="entry name" value="S_TKc"/>
    <property type="match status" value="1"/>
</dbReference>
<evidence type="ECO:0000256" key="9">
    <source>
        <dbReference type="PROSITE-ProRule" id="PRU10141"/>
    </source>
</evidence>
<feature type="compositionally biased region" description="Low complexity" evidence="10">
    <location>
        <begin position="733"/>
        <end position="743"/>
    </location>
</feature>
<proteinExistence type="predicted"/>
<name>A0A1A8G2B2_9TELE</name>
<dbReference type="GO" id="GO:0008380">
    <property type="term" value="P:RNA splicing"/>
    <property type="evidence" value="ECO:0007669"/>
    <property type="project" value="UniProtKB-KW"/>
</dbReference>
<protein>
    <submittedName>
        <fullName evidence="13">Mitogen-activated protein kinase kinase kinase kinase 4</fullName>
    </submittedName>
</protein>
<dbReference type="InterPro" id="IPR000719">
    <property type="entry name" value="Prot_kinase_dom"/>
</dbReference>
<dbReference type="PANTHER" id="PTHR47096:SF1">
    <property type="entry name" value="MISSHAPEN LIKE KINASE 1"/>
    <property type="match status" value="1"/>
</dbReference>
<dbReference type="InterPro" id="IPR051700">
    <property type="entry name" value="STE20_Ser-Thr_kinase"/>
</dbReference>
<keyword evidence="5 8" id="KW-0694">RNA-binding</keyword>
<dbReference type="PROSITE" id="PS50011">
    <property type="entry name" value="PROTEIN_KINASE_DOM"/>
    <property type="match status" value="1"/>
</dbReference>
<feature type="region of interest" description="Disordered" evidence="10">
    <location>
        <begin position="983"/>
        <end position="1010"/>
    </location>
</feature>
<dbReference type="Gene3D" id="3.30.200.20">
    <property type="entry name" value="Phosphorylase Kinase, domain 1"/>
    <property type="match status" value="1"/>
</dbReference>
<dbReference type="InterPro" id="IPR025670">
    <property type="entry name" value="Fox-1_C_dom"/>
</dbReference>
<dbReference type="FunFam" id="1.10.510.10:FF:000003">
    <property type="entry name" value="TRAF2 and NCK-interacting protein kinase isoform 4"/>
    <property type="match status" value="1"/>
</dbReference>
<dbReference type="SUPFAM" id="SSF56112">
    <property type="entry name" value="Protein kinase-like (PK-like)"/>
    <property type="match status" value="1"/>
</dbReference>
<evidence type="ECO:0000256" key="2">
    <source>
        <dbReference type="ARBA" id="ARBA00022664"/>
    </source>
</evidence>
<feature type="compositionally biased region" description="Low complexity" evidence="10">
    <location>
        <begin position="497"/>
        <end position="510"/>
    </location>
</feature>
<dbReference type="GO" id="GO:0005524">
    <property type="term" value="F:ATP binding"/>
    <property type="evidence" value="ECO:0007669"/>
    <property type="project" value="UniProtKB-UniRule"/>
</dbReference>
<dbReference type="SMART" id="SM00360">
    <property type="entry name" value="RRM"/>
    <property type="match status" value="1"/>
</dbReference>
<evidence type="ECO:0000256" key="7">
    <source>
        <dbReference type="ARBA" id="ARBA00023242"/>
    </source>
</evidence>
<keyword evidence="2" id="KW-0507">mRNA processing</keyword>
<dbReference type="GO" id="GO:0006397">
    <property type="term" value="P:mRNA processing"/>
    <property type="evidence" value="ECO:0007669"/>
    <property type="project" value="UniProtKB-KW"/>
</dbReference>
<keyword evidence="13" id="KW-0418">Kinase</keyword>
<dbReference type="InterPro" id="IPR017441">
    <property type="entry name" value="Protein_kinase_ATP_BS"/>
</dbReference>
<dbReference type="PANTHER" id="PTHR47096">
    <property type="entry name" value="MISSHAPEN LIKE KINASE 1"/>
    <property type="match status" value="1"/>
</dbReference>
<keyword evidence="6" id="KW-0508">mRNA splicing</keyword>
<dbReference type="PROSITE" id="PS00107">
    <property type="entry name" value="PROTEIN_KINASE_ATP"/>
    <property type="match status" value="1"/>
</dbReference>
<feature type="compositionally biased region" description="Low complexity" evidence="10">
    <location>
        <begin position="569"/>
        <end position="580"/>
    </location>
</feature>
<dbReference type="PROSITE" id="PS50102">
    <property type="entry name" value="RRM"/>
    <property type="match status" value="1"/>
</dbReference>
<feature type="domain" description="Protein kinase" evidence="11">
    <location>
        <begin position="1"/>
        <end position="263"/>
    </location>
</feature>
<dbReference type="GO" id="GO:0005634">
    <property type="term" value="C:nucleus"/>
    <property type="evidence" value="ECO:0007669"/>
    <property type="project" value="UniProtKB-SubCell"/>
</dbReference>
<feature type="region of interest" description="Disordered" evidence="10">
    <location>
        <begin position="258"/>
        <end position="324"/>
    </location>
</feature>
<dbReference type="InterPro" id="IPR011009">
    <property type="entry name" value="Kinase-like_dom_sf"/>
</dbReference>
<accession>A0A1A8G2B2</accession>
<evidence type="ECO:0000256" key="5">
    <source>
        <dbReference type="ARBA" id="ARBA00022884"/>
    </source>
</evidence>
<evidence type="ECO:0000256" key="1">
    <source>
        <dbReference type="ARBA" id="ARBA00004123"/>
    </source>
</evidence>
<evidence type="ECO:0000259" key="12">
    <source>
        <dbReference type="PROSITE" id="PS50102"/>
    </source>
</evidence>
<dbReference type="SUPFAM" id="SSF54928">
    <property type="entry name" value="RNA-binding domain, RBD"/>
    <property type="match status" value="1"/>
</dbReference>
<dbReference type="FunFam" id="3.30.200.20:FF:000259">
    <property type="entry name" value="Mitogen-activated protein kinase kinase kinase kinase 4"/>
    <property type="match status" value="1"/>
</dbReference>
<dbReference type="FunFam" id="3.30.70.330:FF:000004">
    <property type="entry name" value="RNA binding fox-1 homolog 1"/>
    <property type="match status" value="1"/>
</dbReference>